<comment type="caution">
    <text evidence="1">The sequence shown here is derived from an EMBL/GenBank/DDBJ whole genome shotgun (WGS) entry which is preliminary data.</text>
</comment>
<organism evidence="1 2">
    <name type="scientific">Streptomyces turgidiscabies (strain Car8)</name>
    <dbReference type="NCBI Taxonomy" id="698760"/>
    <lineage>
        <taxon>Bacteria</taxon>
        <taxon>Bacillati</taxon>
        <taxon>Actinomycetota</taxon>
        <taxon>Actinomycetes</taxon>
        <taxon>Kitasatosporales</taxon>
        <taxon>Streptomycetaceae</taxon>
        <taxon>Streptomyces</taxon>
    </lineage>
</organism>
<proteinExistence type="predicted"/>
<dbReference type="Proteomes" id="UP000010931">
    <property type="component" value="Unassembled WGS sequence"/>
</dbReference>
<sequence length="203" mass="21608">MADIAAAALERGPHVPDGRVPGRHVADLSDGPAAADVWTDGDLGFVLLLHRRNDGFVASELYYSIRDSDLRWTDTEHLSGGIVGFDPTHASASEQVLSNAMLAVVSESESRLSTGRSGYEDDGELIRVYELLVSETVDHLRIEKQQHALGSEPARITLEKTLASPLAVVAVRPGEQLQVVPVARNGSPTGAAGEGIELLPAVQ</sequence>
<dbReference type="AlphaFoldDB" id="L7EZQ2"/>
<dbReference type="PATRIC" id="fig|698760.3.peg.6760"/>
<gene>
    <name evidence="1" type="ORF">STRTUCAR8_07391</name>
</gene>
<evidence type="ECO:0000313" key="1">
    <source>
        <dbReference type="EMBL" id="ELP64369.1"/>
    </source>
</evidence>
<dbReference type="GeneID" id="97402820"/>
<reference evidence="1 2" key="1">
    <citation type="journal article" date="2011" name="Plasmid">
        <title>Streptomyces turgidiscabies Car8 contains a modular pathogenicity island that shares virulence genes with other actinobacterial plant pathogens.</title>
        <authorList>
            <person name="Huguet-Tapia J.C."/>
            <person name="Badger J.H."/>
            <person name="Loria R."/>
            <person name="Pettis G.S."/>
        </authorList>
    </citation>
    <scope>NUCLEOTIDE SEQUENCE [LARGE SCALE GENOMIC DNA]</scope>
    <source>
        <strain evidence="1 2">Car8</strain>
    </source>
</reference>
<dbReference type="EMBL" id="AEJB01000459">
    <property type="protein sequence ID" value="ELP64369.1"/>
    <property type="molecule type" value="Genomic_DNA"/>
</dbReference>
<evidence type="ECO:0000313" key="2">
    <source>
        <dbReference type="Proteomes" id="UP000010931"/>
    </source>
</evidence>
<dbReference type="STRING" id="85558.T45_01905"/>
<protein>
    <submittedName>
        <fullName evidence="1">Uncharacterized protein</fullName>
    </submittedName>
</protein>
<accession>L7EZQ2</accession>
<dbReference type="RefSeq" id="WP_006380623.1">
    <property type="nucleotide sequence ID" value="NZ_AEJB01000459.1"/>
</dbReference>
<keyword evidence="2" id="KW-1185">Reference proteome</keyword>
<name>L7EZQ2_STRT8</name>